<reference evidence="2 3" key="1">
    <citation type="journal article" date="2015" name="Genome Biol. Evol.">
        <title>Phylogenomic analyses indicate that early fungi evolved digesting cell walls of algal ancestors of land plants.</title>
        <authorList>
            <person name="Chang Y."/>
            <person name="Wang S."/>
            <person name="Sekimoto S."/>
            <person name="Aerts A.L."/>
            <person name="Choi C."/>
            <person name="Clum A."/>
            <person name="LaButti K.M."/>
            <person name="Lindquist E.A."/>
            <person name="Yee Ngan C."/>
            <person name="Ohm R.A."/>
            <person name="Salamov A.A."/>
            <person name="Grigoriev I.V."/>
            <person name="Spatafora J.W."/>
            <person name="Berbee M.L."/>
        </authorList>
    </citation>
    <scope>NUCLEOTIDE SEQUENCE [LARGE SCALE GENOMIC DNA]</scope>
    <source>
        <strain evidence="2 3">NRRL 28638</strain>
    </source>
</reference>
<evidence type="ECO:0000313" key="2">
    <source>
        <dbReference type="EMBL" id="KXN71509.1"/>
    </source>
</evidence>
<sequence length="346" mass="38044">MPYTTPRLVSSPPKEITELPSTDGMWDGNRSMNLAYGPGGHGRYMTHDGTYHPEPLPSWTQSSPYPHAVNCPSPGKFEASPYFTPQLGNTPIQDQGAVFIGEGAASALGYPFLSSSSTPVVDPSATFEQGSMGDHYLPPLMGFGMDSHSMGTYDQKPGQLNSVPEYSMLPPMKSSADEGAHDNKSIAGIPSRHYNHPYHMNSLPARVDAAEKSYLSHQARHNSLPYSRPSEYENSHSLAEDSFCLSWDALNDSMPSQWNDKSNRKALPASAKRGVRSSTMTHDTHGQNHLTRSAQSSALGLTSSRYQNDDKFDKREKIEGDLENRLPSILKRRTSDFNSALLDGFM</sequence>
<evidence type="ECO:0000313" key="3">
    <source>
        <dbReference type="Proteomes" id="UP000070444"/>
    </source>
</evidence>
<dbReference type="EMBL" id="KQ964473">
    <property type="protein sequence ID" value="KXN71509.1"/>
    <property type="molecule type" value="Genomic_DNA"/>
</dbReference>
<feature type="region of interest" description="Disordered" evidence="1">
    <location>
        <begin position="1"/>
        <end position="24"/>
    </location>
</feature>
<keyword evidence="3" id="KW-1185">Reference proteome</keyword>
<dbReference type="AlphaFoldDB" id="A0A137P943"/>
<feature type="compositionally biased region" description="Polar residues" evidence="1">
    <location>
        <begin position="276"/>
        <end position="306"/>
    </location>
</feature>
<organism evidence="2 3">
    <name type="scientific">Conidiobolus coronatus (strain ATCC 28846 / CBS 209.66 / NRRL 28638)</name>
    <name type="common">Delacroixia coronata</name>
    <dbReference type="NCBI Taxonomy" id="796925"/>
    <lineage>
        <taxon>Eukaryota</taxon>
        <taxon>Fungi</taxon>
        <taxon>Fungi incertae sedis</taxon>
        <taxon>Zoopagomycota</taxon>
        <taxon>Entomophthoromycotina</taxon>
        <taxon>Entomophthoromycetes</taxon>
        <taxon>Entomophthorales</taxon>
        <taxon>Ancylistaceae</taxon>
        <taxon>Conidiobolus</taxon>
    </lineage>
</organism>
<accession>A0A137P943</accession>
<gene>
    <name evidence="2" type="ORF">CONCODRAFT_69761</name>
</gene>
<proteinExistence type="predicted"/>
<evidence type="ECO:0000256" key="1">
    <source>
        <dbReference type="SAM" id="MobiDB-lite"/>
    </source>
</evidence>
<dbReference type="Proteomes" id="UP000070444">
    <property type="component" value="Unassembled WGS sequence"/>
</dbReference>
<protein>
    <submittedName>
        <fullName evidence="2">Uncharacterized protein</fullName>
    </submittedName>
</protein>
<feature type="region of interest" description="Disordered" evidence="1">
    <location>
        <begin position="256"/>
        <end position="312"/>
    </location>
</feature>
<name>A0A137P943_CONC2</name>